<dbReference type="EMBL" id="BBXM02000003">
    <property type="protein sequence ID" value="GIC87633.1"/>
    <property type="molecule type" value="Genomic_DNA"/>
</dbReference>
<feature type="transmembrane region" description="Helical" evidence="1">
    <location>
        <begin position="172"/>
        <end position="193"/>
    </location>
</feature>
<proteinExistence type="predicted"/>
<protein>
    <submittedName>
        <fullName evidence="2">Uncharacterized protein</fullName>
    </submittedName>
</protein>
<dbReference type="GeneID" id="66991495"/>
<evidence type="ECO:0000313" key="3">
    <source>
        <dbReference type="Proteomes" id="UP000036893"/>
    </source>
</evidence>
<feature type="transmembrane region" description="Helical" evidence="1">
    <location>
        <begin position="199"/>
        <end position="218"/>
    </location>
</feature>
<comment type="caution">
    <text evidence="2">The sequence shown here is derived from an EMBL/GenBank/DDBJ whole genome shotgun (WGS) entry which is preliminary data.</text>
</comment>
<feature type="transmembrane region" description="Helical" evidence="1">
    <location>
        <begin position="305"/>
        <end position="323"/>
    </location>
</feature>
<name>A0A8E0QNF3_9EURO</name>
<evidence type="ECO:0000313" key="2">
    <source>
        <dbReference type="EMBL" id="GIC87633.1"/>
    </source>
</evidence>
<feature type="transmembrane region" description="Helical" evidence="1">
    <location>
        <begin position="278"/>
        <end position="299"/>
    </location>
</feature>
<evidence type="ECO:0000256" key="1">
    <source>
        <dbReference type="SAM" id="Phobius"/>
    </source>
</evidence>
<reference evidence="2" key="1">
    <citation type="journal article" date="2015" name="Genome Announc.">
        <title>Draft Genome Sequence of the Pathogenic Filamentous Fungus Aspergillus udagawae Strain IFM 46973T.</title>
        <authorList>
            <person name="Kusuya Y."/>
            <person name="Takahashi-Nakaguchi A."/>
            <person name="Takahashi H."/>
            <person name="Yaguchi T."/>
        </authorList>
    </citation>
    <scope>NUCLEOTIDE SEQUENCE</scope>
    <source>
        <strain evidence="2">IFM 46973</strain>
    </source>
</reference>
<dbReference type="Proteomes" id="UP000036893">
    <property type="component" value="Unassembled WGS sequence"/>
</dbReference>
<keyword evidence="1" id="KW-1133">Transmembrane helix</keyword>
<organism evidence="2 3">
    <name type="scientific">Aspergillus udagawae</name>
    <dbReference type="NCBI Taxonomy" id="91492"/>
    <lineage>
        <taxon>Eukaryota</taxon>
        <taxon>Fungi</taxon>
        <taxon>Dikarya</taxon>
        <taxon>Ascomycota</taxon>
        <taxon>Pezizomycotina</taxon>
        <taxon>Eurotiomycetes</taxon>
        <taxon>Eurotiomycetidae</taxon>
        <taxon>Eurotiales</taxon>
        <taxon>Aspergillaceae</taxon>
        <taxon>Aspergillus</taxon>
        <taxon>Aspergillus subgen. Fumigati</taxon>
    </lineage>
</organism>
<reference evidence="2" key="2">
    <citation type="submission" date="2021-01" db="EMBL/GenBank/DDBJ databases">
        <title>Pan-genome distribution and transcriptional activeness of fungal secondary metabolism genes in Aspergillus section Fumigati.</title>
        <authorList>
            <person name="Takahashi H."/>
            <person name="Umemura M."/>
            <person name="Ninomiya A."/>
            <person name="Kusuya Y."/>
            <person name="Urayama S."/>
            <person name="Shimizu M."/>
            <person name="Watanabe A."/>
            <person name="Kamei K."/>
            <person name="Yaguchi T."/>
            <person name="Hagiwara D."/>
        </authorList>
    </citation>
    <scope>NUCLEOTIDE SEQUENCE</scope>
    <source>
        <strain evidence="2">IFM 46973</strain>
    </source>
</reference>
<keyword evidence="1" id="KW-0472">Membrane</keyword>
<keyword evidence="1" id="KW-0812">Transmembrane</keyword>
<gene>
    <name evidence="2" type="ORF">Aud_004019</name>
</gene>
<sequence length="480" mass="54553">MGVFNSSVSDFRAVLDRHAWVAEVAGILPLSALIDFIDIPEKLHIFQLTGAVPLWSWPITPSGSRLILSGQHSEQECYLDRYGSSMAFLALDGRYGDNYTVSNPETVRQCLATQRPRTICNLHENMSGTDLRIQNLEFVHVVRLENKKSHRETNTWLSRIFNSHGASTSLRYLVVSAFGWAIVLGMIVMSAILRCYLSLAFSAVALGTGLVTFILYGCQPRRLLVQDRSDYNRLVLVTEHMNSTKWIVFYGESTIVNSLLNRPLEPDGPKPSLFLARCLFMALRFLILAQWAIAIGAAASKGWDAYFTTFWITFCIFSHAYLIPPRSIMKGWMHFNAGFQIKRFSTMLSSRRALLNVIIALNPDTFSWLSKEGREERTKFDRGAMKWVDPILAPSPSRSEWEEATRQAINEATERYPNDETLVMQMCQDKEGKSLSSAWNSSYPAERKYYWKPFILEGIYMAAKLRLEAKAPGRKLPEKA</sequence>
<dbReference type="RefSeq" id="XP_043144899.1">
    <property type="nucleotide sequence ID" value="XM_043288964.1"/>
</dbReference>
<accession>A0A8E0QNF3</accession>
<dbReference type="AlphaFoldDB" id="A0A8E0QNF3"/>